<dbReference type="CDD" id="cd02961">
    <property type="entry name" value="PDI_a_family"/>
    <property type="match status" value="1"/>
</dbReference>
<sequence>MVKIPKTTGVAHALDELLRPSCYITLAIGIFVLAQSIHFTLSPNRRFRFAENTNDGLVSVDQFMNNSISTVNGWTSGVSDYLESLRGRLENVCNSYIDDAWDSLNSATLSIWQNAGGAASPIIDLINQILQHFKSDTRLPSITYNPPLNAGAPTISVTFDVDLSILQIPTDLFSFERAFSPAIQHTTTTIRYFISSLYIMGILCILAASIPVFYQLSVKTVLTLKDLFTQTRVVIPLLAGILLIFCGASLKEVSTTSRTETVQPLQSADFEFLNLINKVNNMTINLEDKMYSKIVDLLRRCIQLTEDTDSYLNGVKNNIIQPFTSDMQGKMQKVLDSLNTGITLPTVDWKVKLYPTSYLCNAPDISTLSFRKIQFPELTPFNDTIIPVVHKVYDATDTVSTTLILLGVVLLIIPTIIIIGHVGKHWLPKSVESWLVVPKGCRHCGNHIESLGNLPTHSPAVSPSVSPASSPPVTPVKLQNSQVGLLSSHNGLSNSTSSGLSRSTNLGASIVSLDSSQRSSSPPIQRRLDFDAPLSSSQQHKSLSNSRKLPPLPGRTPPPTRLAASTRSDDQDATDSSALKRRSKQPQVGKKYAVEDADRDGDVIKLNPKNIDDLTSEGLWFLKFFSPRCPHCNNMANAYKELAKSTVNKFFIGEVNCLEEYALCQRFNVRGYPTLLVLKDKKLYEYEGNRSAKDMELFIKDAYLNVKSKDFPAQPKVDENAVGEKEDGNVKDKKEKPVSTSEFQPVKFFIIASVVASIIFAWKNGILKASKPEDSNK</sequence>
<dbReference type="PROSITE" id="PS51352">
    <property type="entry name" value="THIOREDOXIN_2"/>
    <property type="match status" value="1"/>
</dbReference>
<dbReference type="SUPFAM" id="SSF52833">
    <property type="entry name" value="Thioredoxin-like"/>
    <property type="match status" value="1"/>
</dbReference>
<evidence type="ECO:0000256" key="1">
    <source>
        <dbReference type="ARBA" id="ARBA00006347"/>
    </source>
</evidence>
<dbReference type="InterPro" id="IPR036249">
    <property type="entry name" value="Thioredoxin-like_sf"/>
</dbReference>
<feature type="transmembrane region" description="Helical" evidence="4">
    <location>
        <begin position="192"/>
        <end position="213"/>
    </location>
</feature>
<feature type="compositionally biased region" description="Low complexity" evidence="3">
    <location>
        <begin position="534"/>
        <end position="546"/>
    </location>
</feature>
<feature type="region of interest" description="Disordered" evidence="3">
    <location>
        <begin position="455"/>
        <end position="476"/>
    </location>
</feature>
<dbReference type="Proteomes" id="UP000241769">
    <property type="component" value="Unassembled WGS sequence"/>
</dbReference>
<comment type="similarity">
    <text evidence="1">Belongs to the protein disulfide isomerase family.</text>
</comment>
<dbReference type="PANTHER" id="PTHR45672">
    <property type="entry name" value="PROTEIN DISULFIDE-ISOMERASE C17H9.14C-RELATED"/>
    <property type="match status" value="1"/>
</dbReference>
<evidence type="ECO:0000256" key="4">
    <source>
        <dbReference type="SAM" id="Phobius"/>
    </source>
</evidence>
<keyword evidence="4" id="KW-1133">Transmembrane helix</keyword>
<keyword evidence="2" id="KW-0732">Signal</keyword>
<dbReference type="Gene3D" id="3.40.30.10">
    <property type="entry name" value="Glutaredoxin"/>
    <property type="match status" value="1"/>
</dbReference>
<feature type="transmembrane region" description="Helical" evidence="4">
    <location>
        <begin position="233"/>
        <end position="250"/>
    </location>
</feature>
<keyword evidence="4" id="KW-0472">Membrane</keyword>
<feature type="compositionally biased region" description="Low complexity" evidence="3">
    <location>
        <begin position="458"/>
        <end position="468"/>
    </location>
</feature>
<dbReference type="AlphaFoldDB" id="A0A2P6NK41"/>
<dbReference type="GO" id="GO:0003756">
    <property type="term" value="F:protein disulfide isomerase activity"/>
    <property type="evidence" value="ECO:0007669"/>
    <property type="project" value="TreeGrafter"/>
</dbReference>
<dbReference type="STRING" id="1890364.A0A2P6NK41"/>
<feature type="transmembrane region" description="Helical" evidence="4">
    <location>
        <begin position="23"/>
        <end position="41"/>
    </location>
</feature>
<accession>A0A2P6NK41</accession>
<evidence type="ECO:0000313" key="7">
    <source>
        <dbReference type="Proteomes" id="UP000241769"/>
    </source>
</evidence>
<dbReference type="GO" id="GO:0005783">
    <property type="term" value="C:endoplasmic reticulum"/>
    <property type="evidence" value="ECO:0007669"/>
    <property type="project" value="TreeGrafter"/>
</dbReference>
<keyword evidence="7" id="KW-1185">Reference proteome</keyword>
<dbReference type="EMBL" id="MDYQ01000065">
    <property type="protein sequence ID" value="PRP84314.1"/>
    <property type="molecule type" value="Genomic_DNA"/>
</dbReference>
<organism evidence="6 7">
    <name type="scientific">Planoprotostelium fungivorum</name>
    <dbReference type="NCBI Taxonomy" id="1890364"/>
    <lineage>
        <taxon>Eukaryota</taxon>
        <taxon>Amoebozoa</taxon>
        <taxon>Evosea</taxon>
        <taxon>Variosea</taxon>
        <taxon>Cavosteliida</taxon>
        <taxon>Cavosteliaceae</taxon>
        <taxon>Planoprotostelium</taxon>
    </lineage>
</organism>
<feature type="transmembrane region" description="Helical" evidence="4">
    <location>
        <begin position="403"/>
        <end position="423"/>
    </location>
</feature>
<protein>
    <submittedName>
        <fullName evidence="6">Thioredoxin domain containing 5-like</fullName>
    </submittedName>
</protein>
<feature type="region of interest" description="Disordered" evidence="3">
    <location>
        <begin position="533"/>
        <end position="592"/>
    </location>
</feature>
<dbReference type="InterPro" id="IPR051063">
    <property type="entry name" value="PDI"/>
</dbReference>
<evidence type="ECO:0000313" key="6">
    <source>
        <dbReference type="EMBL" id="PRP84314.1"/>
    </source>
</evidence>
<dbReference type="GO" id="GO:0006457">
    <property type="term" value="P:protein folding"/>
    <property type="evidence" value="ECO:0007669"/>
    <property type="project" value="TreeGrafter"/>
</dbReference>
<evidence type="ECO:0000259" key="5">
    <source>
        <dbReference type="PROSITE" id="PS51352"/>
    </source>
</evidence>
<dbReference type="Pfam" id="PF00085">
    <property type="entry name" value="Thioredoxin"/>
    <property type="match status" value="1"/>
</dbReference>
<feature type="domain" description="Thioredoxin" evidence="5">
    <location>
        <begin position="583"/>
        <end position="704"/>
    </location>
</feature>
<feature type="compositionally biased region" description="Pro residues" evidence="3">
    <location>
        <begin position="550"/>
        <end position="560"/>
    </location>
</feature>
<evidence type="ECO:0000256" key="2">
    <source>
        <dbReference type="ARBA" id="ARBA00022729"/>
    </source>
</evidence>
<keyword evidence="4" id="KW-0812">Transmembrane</keyword>
<evidence type="ECO:0000256" key="3">
    <source>
        <dbReference type="SAM" id="MobiDB-lite"/>
    </source>
</evidence>
<reference evidence="6 7" key="1">
    <citation type="journal article" date="2018" name="Genome Biol. Evol.">
        <title>Multiple Roots of Fruiting Body Formation in Amoebozoa.</title>
        <authorList>
            <person name="Hillmann F."/>
            <person name="Forbes G."/>
            <person name="Novohradska S."/>
            <person name="Ferling I."/>
            <person name="Riege K."/>
            <person name="Groth M."/>
            <person name="Westermann M."/>
            <person name="Marz M."/>
            <person name="Spaller T."/>
            <person name="Winckler T."/>
            <person name="Schaap P."/>
            <person name="Glockner G."/>
        </authorList>
    </citation>
    <scope>NUCLEOTIDE SEQUENCE [LARGE SCALE GENOMIC DNA]</scope>
    <source>
        <strain evidence="6 7">Jena</strain>
    </source>
</reference>
<proteinExistence type="inferred from homology"/>
<feature type="region of interest" description="Disordered" evidence="3">
    <location>
        <begin position="717"/>
        <end position="736"/>
    </location>
</feature>
<dbReference type="InParanoid" id="A0A2P6NK41"/>
<dbReference type="OrthoDB" id="427280at2759"/>
<name>A0A2P6NK41_9EUKA</name>
<gene>
    <name evidence="6" type="ORF">PROFUN_07615</name>
</gene>
<dbReference type="InterPro" id="IPR013766">
    <property type="entry name" value="Thioredoxin_domain"/>
</dbReference>
<dbReference type="PANTHER" id="PTHR45672:SF3">
    <property type="entry name" value="THIOREDOXIN DOMAIN-CONTAINING PROTEIN 5"/>
    <property type="match status" value="1"/>
</dbReference>
<comment type="caution">
    <text evidence="6">The sequence shown here is derived from an EMBL/GenBank/DDBJ whole genome shotgun (WGS) entry which is preliminary data.</text>
</comment>